<keyword evidence="3" id="KW-1185">Reference proteome</keyword>
<feature type="compositionally biased region" description="Acidic residues" evidence="1">
    <location>
        <begin position="579"/>
        <end position="590"/>
    </location>
</feature>
<name>A0A194QXP2_PAPMA</name>
<feature type="region of interest" description="Disordered" evidence="1">
    <location>
        <begin position="945"/>
        <end position="967"/>
    </location>
</feature>
<feature type="region of interest" description="Disordered" evidence="1">
    <location>
        <begin position="655"/>
        <end position="711"/>
    </location>
</feature>
<dbReference type="GO" id="GO:0007411">
    <property type="term" value="P:axon guidance"/>
    <property type="evidence" value="ECO:0007669"/>
    <property type="project" value="TreeGrafter"/>
</dbReference>
<dbReference type="GO" id="GO:0005634">
    <property type="term" value="C:nucleus"/>
    <property type="evidence" value="ECO:0007669"/>
    <property type="project" value="TreeGrafter"/>
</dbReference>
<dbReference type="PANTHER" id="PTHR45943:SF1">
    <property type="entry name" value="E3 UBIQUITIN-PROTEIN LIGASE MYCBP2"/>
    <property type="match status" value="1"/>
</dbReference>
<dbReference type="AlphaFoldDB" id="A0A194QXP2"/>
<dbReference type="EMBL" id="KQ460953">
    <property type="protein sequence ID" value="KPJ10308.1"/>
    <property type="molecule type" value="Genomic_DNA"/>
</dbReference>
<organism evidence="2 3">
    <name type="scientific">Papilio machaon</name>
    <name type="common">Old World swallowtail butterfly</name>
    <dbReference type="NCBI Taxonomy" id="76193"/>
    <lineage>
        <taxon>Eukaryota</taxon>
        <taxon>Metazoa</taxon>
        <taxon>Ecdysozoa</taxon>
        <taxon>Arthropoda</taxon>
        <taxon>Hexapoda</taxon>
        <taxon>Insecta</taxon>
        <taxon>Pterygota</taxon>
        <taxon>Neoptera</taxon>
        <taxon>Endopterygota</taxon>
        <taxon>Lepidoptera</taxon>
        <taxon>Glossata</taxon>
        <taxon>Ditrysia</taxon>
        <taxon>Papilionoidea</taxon>
        <taxon>Papilionidae</taxon>
        <taxon>Papilioninae</taxon>
        <taxon>Papilio</taxon>
    </lineage>
</organism>
<protein>
    <submittedName>
        <fullName evidence="2">E3 ubiquitin-protein ligase highwire</fullName>
    </submittedName>
</protein>
<dbReference type="Proteomes" id="UP000053240">
    <property type="component" value="Unassembled WGS sequence"/>
</dbReference>
<reference evidence="2 3" key="1">
    <citation type="journal article" date="2015" name="Nat. Commun.">
        <title>Outbred genome sequencing and CRISPR/Cas9 gene editing in butterflies.</title>
        <authorList>
            <person name="Li X."/>
            <person name="Fan D."/>
            <person name="Zhang W."/>
            <person name="Liu G."/>
            <person name="Zhang L."/>
            <person name="Zhao L."/>
            <person name="Fang X."/>
            <person name="Chen L."/>
            <person name="Dong Y."/>
            <person name="Chen Y."/>
            <person name="Ding Y."/>
            <person name="Zhao R."/>
            <person name="Feng M."/>
            <person name="Zhu Y."/>
            <person name="Feng Y."/>
            <person name="Jiang X."/>
            <person name="Zhu D."/>
            <person name="Xiang H."/>
            <person name="Feng X."/>
            <person name="Li S."/>
            <person name="Wang J."/>
            <person name="Zhang G."/>
            <person name="Kronforst M.R."/>
            <person name="Wang W."/>
        </authorList>
    </citation>
    <scope>NUCLEOTIDE SEQUENCE [LARGE SCALE GENOMIC DNA]</scope>
    <source>
        <strain evidence="2">Ya'a_city_454_Pm</strain>
        <tissue evidence="2">Whole body</tissue>
    </source>
</reference>
<evidence type="ECO:0000313" key="3">
    <source>
        <dbReference type="Proteomes" id="UP000053240"/>
    </source>
</evidence>
<feature type="compositionally biased region" description="Basic and acidic residues" evidence="1">
    <location>
        <begin position="739"/>
        <end position="753"/>
    </location>
</feature>
<dbReference type="GO" id="GO:0061630">
    <property type="term" value="F:ubiquitin protein ligase activity"/>
    <property type="evidence" value="ECO:0007669"/>
    <property type="project" value="TreeGrafter"/>
</dbReference>
<feature type="region of interest" description="Disordered" evidence="1">
    <location>
        <begin position="733"/>
        <end position="783"/>
    </location>
</feature>
<proteinExistence type="predicted"/>
<dbReference type="GO" id="GO:0008582">
    <property type="term" value="P:regulation of synaptic assembly at neuromuscular junction"/>
    <property type="evidence" value="ECO:0007669"/>
    <property type="project" value="TreeGrafter"/>
</dbReference>
<feature type="compositionally biased region" description="Basic and acidic residues" evidence="1">
    <location>
        <begin position="669"/>
        <end position="682"/>
    </location>
</feature>
<feature type="region of interest" description="Disordered" evidence="1">
    <location>
        <begin position="215"/>
        <end position="239"/>
    </location>
</feature>
<dbReference type="GO" id="GO:0005886">
    <property type="term" value="C:plasma membrane"/>
    <property type="evidence" value="ECO:0007669"/>
    <property type="project" value="TreeGrafter"/>
</dbReference>
<sequence length="1039" mass="114605">MPGRYSRSICANSCDFRVGARTTKRLYAANCARALLTFVTRTYRPPIRCRLHTPYEVRFSIGVVNSRSEKRPQKEYADDTSALTYATPNKNKHTDKPTEANWVSTLVATIPRQDARCGGMGESEVEACRDPTIAALGSPVAFILILDSHSRNAPVLVVQREWASRLITFEKFKQLNTWVGGTVQLTDVHDGCSDWEQAQYFESHMEPCSTLASVSTESKRNTSNAAMSDMLPRAREPPRSPAVMHRLAVRQPPACRFLSKSAENQFLVDFVAGAENTAGGRLARWLAPMPHVDPSKCELKLLSSNSKPALPITVCVVIRDQYGEPVISPSLRVEILVLRLRNNVGGKRRYNVDDENVSVPDVPYQITVRENVSYHAITMMQPYQNYSFEEIRLANGMWWDEDMTADGNDEETMMNESMMINAQADGTYLATWVPHEPGDYVGTCLLDHVPTNLEVVFEVSLSHKPKDDKAVQSGNFCLDVDVEALQSRQRRFEISNSAGLRVRSSPSLQAEEIGRIPRNANVGFVEEVENKDGVWVRLSEEAMKSYTTFPVAIAWCLQYHRQLDLVLLVSNQTSEADEEEITEGWIDDQQAEPGVWKPDEKDSTNDASDDEDRRFPFSIDLGNDSDEGSTLFVFGAEPSKRCRLARKGAAAAGAVAAGSPRRFQRKSNGNREEMIARRHDDNVQDANVQETDIEPEPRSHSRLAQAGTQTSPDTYAEGALAQMFLGSYNADGDVEDLNEERQRSRSGSRDRSKARALRNSPPPLPARASSSAASPPPPLPPRKHAICPTQAKCMRSIFAALLWHEGAVHDAIACATFLKFHPCLPRAGASVVTRGAAHVPPAPRPQRHSVEVASSGQYLNLNPSTLESLTRSGNEACASRERRIEMDEAIREEEAGTSEAGGSSPAVVNVLPPALRALVSLWDALYDSDQLAVVTDKFKKGVAEKQESDDTTRYSGIRKKKDRKTSPMAKAPYSVHCELCGGAKVPPPLGAHMRHSHPGCRAPSATGYDRAGVFRHADAPPHLAVQPLCGQVAQGKTLI</sequence>
<evidence type="ECO:0000256" key="1">
    <source>
        <dbReference type="SAM" id="MobiDB-lite"/>
    </source>
</evidence>
<feature type="region of interest" description="Disordered" evidence="1">
    <location>
        <begin position="579"/>
        <end position="621"/>
    </location>
</feature>
<feature type="compositionally biased region" description="Polar residues" evidence="1">
    <location>
        <begin position="215"/>
        <end position="226"/>
    </location>
</feature>
<dbReference type="PANTHER" id="PTHR45943">
    <property type="entry name" value="E3 UBIQUITIN-PROTEIN LIGASE MYCBP2"/>
    <property type="match status" value="1"/>
</dbReference>
<accession>A0A194QXP2</accession>
<dbReference type="STRING" id="76193.A0A194QXP2"/>
<dbReference type="InParanoid" id="A0A194QXP2"/>
<evidence type="ECO:0000313" key="2">
    <source>
        <dbReference type="EMBL" id="KPJ10308.1"/>
    </source>
</evidence>
<gene>
    <name evidence="2" type="ORF">RR48_08968</name>
</gene>